<feature type="region of interest" description="Disordered" evidence="1">
    <location>
        <begin position="70"/>
        <end position="165"/>
    </location>
</feature>
<name>A0A180GR57_PUCT1</name>
<evidence type="ECO:0000313" key="4">
    <source>
        <dbReference type="Proteomes" id="UP000005240"/>
    </source>
</evidence>
<organism evidence="2">
    <name type="scientific">Puccinia triticina (isolate 1-1 / race 1 (BBBD))</name>
    <name type="common">Brown leaf rust fungus</name>
    <dbReference type="NCBI Taxonomy" id="630390"/>
    <lineage>
        <taxon>Eukaryota</taxon>
        <taxon>Fungi</taxon>
        <taxon>Dikarya</taxon>
        <taxon>Basidiomycota</taxon>
        <taxon>Pucciniomycotina</taxon>
        <taxon>Pucciniomycetes</taxon>
        <taxon>Pucciniales</taxon>
        <taxon>Pucciniaceae</taxon>
        <taxon>Puccinia</taxon>
    </lineage>
</organism>
<dbReference type="VEuPathDB" id="FungiDB:PTTG_26710"/>
<keyword evidence="4" id="KW-1185">Reference proteome</keyword>
<evidence type="ECO:0000313" key="3">
    <source>
        <dbReference type="EnsemblFungi" id="PTTG_26710-t43_1-p1"/>
    </source>
</evidence>
<accession>A0A180GR57</accession>
<evidence type="ECO:0000256" key="1">
    <source>
        <dbReference type="SAM" id="MobiDB-lite"/>
    </source>
</evidence>
<reference evidence="3" key="4">
    <citation type="submission" date="2025-05" db="UniProtKB">
        <authorList>
            <consortium name="EnsemblFungi"/>
        </authorList>
    </citation>
    <scope>IDENTIFICATION</scope>
    <source>
        <strain evidence="3">isolate 1-1 / race 1 (BBBD)</strain>
    </source>
</reference>
<dbReference type="EMBL" id="ADAS02000030">
    <property type="protein sequence ID" value="OAV95306.1"/>
    <property type="molecule type" value="Genomic_DNA"/>
</dbReference>
<dbReference type="Proteomes" id="UP000005240">
    <property type="component" value="Unassembled WGS sequence"/>
</dbReference>
<sequence>MDKDRILKKSDAPSPGQARPRPPSSFLRRCHAARIADRLRRAAERRSRHKKLPYVDWEAKISTLNELCAEGSQSARPGGPRHPRVNTLIGRGNLIAPPPRGTLCRPTANAQGTFTRRSPPMFIILRRPPRRPIAPVRQEGRRDRRSGPYAASRRNRPSRLSTGGN</sequence>
<dbReference type="EnsemblFungi" id="PTTG_26710-t43_1">
    <property type="protein sequence ID" value="PTTG_26710-t43_1-p1"/>
    <property type="gene ID" value="PTTG_26710"/>
</dbReference>
<reference evidence="2" key="2">
    <citation type="submission" date="2016-05" db="EMBL/GenBank/DDBJ databases">
        <title>Comparative analysis highlights variable genome content of wheat rusts and divergence of the mating loci.</title>
        <authorList>
            <person name="Cuomo C.A."/>
            <person name="Bakkeren G."/>
            <person name="Szabo L."/>
            <person name="Khalil H."/>
            <person name="Joly D."/>
            <person name="Goldberg J."/>
            <person name="Young S."/>
            <person name="Zeng Q."/>
            <person name="Fellers J."/>
        </authorList>
    </citation>
    <scope>NUCLEOTIDE SEQUENCE [LARGE SCALE GENOMIC DNA]</scope>
    <source>
        <strain evidence="2">1-1 BBBD Race 1</strain>
    </source>
</reference>
<gene>
    <name evidence="2" type="ORF">PTTG_26710</name>
</gene>
<dbReference type="AlphaFoldDB" id="A0A180GR57"/>
<proteinExistence type="predicted"/>
<evidence type="ECO:0000313" key="2">
    <source>
        <dbReference type="EMBL" id="OAV95306.1"/>
    </source>
</evidence>
<protein>
    <submittedName>
        <fullName evidence="2 3">Uncharacterized protein</fullName>
    </submittedName>
</protein>
<feature type="region of interest" description="Disordered" evidence="1">
    <location>
        <begin position="1"/>
        <end position="28"/>
    </location>
</feature>
<reference evidence="3 4" key="3">
    <citation type="journal article" date="2017" name="G3 (Bethesda)">
        <title>Comparative analysis highlights variable genome content of wheat rusts and divergence of the mating loci.</title>
        <authorList>
            <person name="Cuomo C.A."/>
            <person name="Bakkeren G."/>
            <person name="Khalil H.B."/>
            <person name="Panwar V."/>
            <person name="Joly D."/>
            <person name="Linning R."/>
            <person name="Sakthikumar S."/>
            <person name="Song X."/>
            <person name="Adiconis X."/>
            <person name="Fan L."/>
            <person name="Goldberg J.M."/>
            <person name="Levin J.Z."/>
            <person name="Young S."/>
            <person name="Zeng Q."/>
            <person name="Anikster Y."/>
            <person name="Bruce M."/>
            <person name="Wang M."/>
            <person name="Yin C."/>
            <person name="McCallum B."/>
            <person name="Szabo L.J."/>
            <person name="Hulbert S."/>
            <person name="Chen X."/>
            <person name="Fellers J.P."/>
        </authorList>
    </citation>
    <scope>NUCLEOTIDE SEQUENCE</scope>
    <source>
        <strain evidence="4">Isolate 1-1 / race 1 (BBBD)</strain>
        <strain evidence="3">isolate 1-1 / race 1 (BBBD)</strain>
    </source>
</reference>
<feature type="compositionally biased region" description="Basic and acidic residues" evidence="1">
    <location>
        <begin position="1"/>
        <end position="11"/>
    </location>
</feature>
<reference evidence="2" key="1">
    <citation type="submission" date="2009-11" db="EMBL/GenBank/DDBJ databases">
        <authorList>
            <consortium name="The Broad Institute Genome Sequencing Platform"/>
            <person name="Ward D."/>
            <person name="Feldgarden M."/>
            <person name="Earl A."/>
            <person name="Young S.K."/>
            <person name="Zeng Q."/>
            <person name="Koehrsen M."/>
            <person name="Alvarado L."/>
            <person name="Berlin A."/>
            <person name="Bochicchio J."/>
            <person name="Borenstein D."/>
            <person name="Chapman S.B."/>
            <person name="Chen Z."/>
            <person name="Engels R."/>
            <person name="Freedman E."/>
            <person name="Gellesch M."/>
            <person name="Goldberg J."/>
            <person name="Griggs A."/>
            <person name="Gujja S."/>
            <person name="Heilman E."/>
            <person name="Heiman D."/>
            <person name="Hepburn T."/>
            <person name="Howarth C."/>
            <person name="Jen D."/>
            <person name="Larson L."/>
            <person name="Lewis B."/>
            <person name="Mehta T."/>
            <person name="Park D."/>
            <person name="Pearson M."/>
            <person name="Roberts A."/>
            <person name="Saif S."/>
            <person name="Shea T."/>
            <person name="Shenoy N."/>
            <person name="Sisk P."/>
            <person name="Stolte C."/>
            <person name="Sykes S."/>
            <person name="Thomson T."/>
            <person name="Walk T."/>
            <person name="White J."/>
            <person name="Yandava C."/>
            <person name="Izard J."/>
            <person name="Baranova O.V."/>
            <person name="Blanton J.M."/>
            <person name="Tanner A.C."/>
            <person name="Dewhirst F.E."/>
            <person name="Haas B."/>
            <person name="Nusbaum C."/>
            <person name="Birren B."/>
        </authorList>
    </citation>
    <scope>NUCLEOTIDE SEQUENCE [LARGE SCALE GENOMIC DNA]</scope>
    <source>
        <strain evidence="2">1-1 BBBD Race 1</strain>
    </source>
</reference>